<feature type="compositionally biased region" description="Basic and acidic residues" evidence="1">
    <location>
        <begin position="30"/>
        <end position="45"/>
    </location>
</feature>
<name>A0A2G9GRX9_9LAMI</name>
<gene>
    <name evidence="2" type="ORF">CDL12_19388</name>
</gene>
<proteinExistence type="predicted"/>
<feature type="compositionally biased region" description="Polar residues" evidence="1">
    <location>
        <begin position="151"/>
        <end position="164"/>
    </location>
</feature>
<dbReference type="AlphaFoldDB" id="A0A2G9GRX9"/>
<feature type="region of interest" description="Disordered" evidence="1">
    <location>
        <begin position="30"/>
        <end position="87"/>
    </location>
</feature>
<comment type="caution">
    <text evidence="2">The sequence shown here is derived from an EMBL/GenBank/DDBJ whole genome shotgun (WGS) entry which is preliminary data.</text>
</comment>
<protein>
    <submittedName>
        <fullName evidence="2">Uncharacterized protein</fullName>
    </submittedName>
</protein>
<sequence length="232" mass="26085">MELENLLKQEAKSRNKAEKKLKFLMKKLESMDVETEQSRSGDKSDISSLSSTTSSSSRENQQMKIESQEPKENAKFQKGQNDSQNCLLSLSDDSSISAFEVNLQEIKEGNIAQNATFDDSLSSASDAHSEKSSHLGSSRCYNDSKMDEQSDVYNPSVKSSQEGLNQEGDQDLDHHIDNSMALVPFDRPQKNQTVDPDVLDATVKQVLESLRRAKEQLQNSMERRRMNMIKVG</sequence>
<evidence type="ECO:0000256" key="1">
    <source>
        <dbReference type="SAM" id="MobiDB-lite"/>
    </source>
</evidence>
<dbReference type="OrthoDB" id="1939750at2759"/>
<keyword evidence="3" id="KW-1185">Reference proteome</keyword>
<accession>A0A2G9GRX9</accession>
<evidence type="ECO:0000313" key="2">
    <source>
        <dbReference type="EMBL" id="PIN08043.1"/>
    </source>
</evidence>
<evidence type="ECO:0000313" key="3">
    <source>
        <dbReference type="Proteomes" id="UP000231279"/>
    </source>
</evidence>
<reference evidence="3" key="1">
    <citation type="journal article" date="2018" name="Gigascience">
        <title>Genome assembly of the Pink Ipe (Handroanthus impetiginosus, Bignoniaceae), a highly valued, ecologically keystone Neotropical timber forest tree.</title>
        <authorList>
            <person name="Silva-Junior O.B."/>
            <person name="Grattapaglia D."/>
            <person name="Novaes E."/>
            <person name="Collevatti R.G."/>
        </authorList>
    </citation>
    <scope>NUCLEOTIDE SEQUENCE [LARGE SCALE GENOMIC DNA]</scope>
    <source>
        <strain evidence="3">cv. UFG-1</strain>
    </source>
</reference>
<dbReference type="PANTHER" id="PTHR33701">
    <property type="entry name" value="TRANSMEMBRANE PROTEIN"/>
    <property type="match status" value="1"/>
</dbReference>
<feature type="compositionally biased region" description="Low complexity" evidence="1">
    <location>
        <begin position="46"/>
        <end position="58"/>
    </location>
</feature>
<feature type="region of interest" description="Disordered" evidence="1">
    <location>
        <begin position="121"/>
        <end position="172"/>
    </location>
</feature>
<dbReference type="EMBL" id="NKXS01003925">
    <property type="protein sequence ID" value="PIN08043.1"/>
    <property type="molecule type" value="Genomic_DNA"/>
</dbReference>
<feature type="compositionally biased region" description="Basic and acidic residues" evidence="1">
    <location>
        <begin position="66"/>
        <end position="75"/>
    </location>
</feature>
<dbReference type="STRING" id="429701.A0A2G9GRX9"/>
<dbReference type="Proteomes" id="UP000231279">
    <property type="component" value="Unassembled WGS sequence"/>
</dbReference>
<dbReference type="PANTHER" id="PTHR33701:SF2">
    <property type="entry name" value="TRANSMEMBRANE PROTEIN"/>
    <property type="match status" value="1"/>
</dbReference>
<organism evidence="2 3">
    <name type="scientific">Handroanthus impetiginosus</name>
    <dbReference type="NCBI Taxonomy" id="429701"/>
    <lineage>
        <taxon>Eukaryota</taxon>
        <taxon>Viridiplantae</taxon>
        <taxon>Streptophyta</taxon>
        <taxon>Embryophyta</taxon>
        <taxon>Tracheophyta</taxon>
        <taxon>Spermatophyta</taxon>
        <taxon>Magnoliopsida</taxon>
        <taxon>eudicotyledons</taxon>
        <taxon>Gunneridae</taxon>
        <taxon>Pentapetalae</taxon>
        <taxon>asterids</taxon>
        <taxon>lamiids</taxon>
        <taxon>Lamiales</taxon>
        <taxon>Bignoniaceae</taxon>
        <taxon>Crescentiina</taxon>
        <taxon>Tabebuia alliance</taxon>
        <taxon>Handroanthus</taxon>
    </lineage>
</organism>